<name>A0AAJ0GBM6_9PEZI</name>
<keyword evidence="4" id="KW-1185">Reference proteome</keyword>
<protein>
    <recommendedName>
        <fullName evidence="5">NADH-ubiquinone reductase complex 1 MLRQ subunit</fullName>
    </recommendedName>
</protein>
<evidence type="ECO:0000313" key="4">
    <source>
        <dbReference type="Proteomes" id="UP001271007"/>
    </source>
</evidence>
<feature type="transmembrane region" description="Helical" evidence="2">
    <location>
        <begin position="63"/>
        <end position="86"/>
    </location>
</feature>
<keyword evidence="2" id="KW-1133">Transmembrane helix</keyword>
<feature type="region of interest" description="Disordered" evidence="1">
    <location>
        <begin position="1"/>
        <end position="50"/>
    </location>
</feature>
<accession>A0AAJ0GBM6</accession>
<evidence type="ECO:0008006" key="5">
    <source>
        <dbReference type="Google" id="ProtNLM"/>
    </source>
</evidence>
<organism evidence="3 4">
    <name type="scientific">Extremus antarcticus</name>
    <dbReference type="NCBI Taxonomy" id="702011"/>
    <lineage>
        <taxon>Eukaryota</taxon>
        <taxon>Fungi</taxon>
        <taxon>Dikarya</taxon>
        <taxon>Ascomycota</taxon>
        <taxon>Pezizomycotina</taxon>
        <taxon>Dothideomycetes</taxon>
        <taxon>Dothideomycetidae</taxon>
        <taxon>Mycosphaerellales</taxon>
        <taxon>Extremaceae</taxon>
        <taxon>Extremus</taxon>
    </lineage>
</organism>
<proteinExistence type="predicted"/>
<evidence type="ECO:0000256" key="1">
    <source>
        <dbReference type="SAM" id="MobiDB-lite"/>
    </source>
</evidence>
<keyword evidence="2" id="KW-0812">Transmembrane</keyword>
<keyword evidence="2" id="KW-0472">Membrane</keyword>
<sequence length="101" mass="11264">MLRQPSASAMLQKRAVPMLRAQPTRSLRLQATPRLRMPSPKEEQSAHTVSQRLRNLKRIPPELIPLGIVLAVALGAAGYSITNSLFRDKTLRLSRTGTKHD</sequence>
<dbReference type="Proteomes" id="UP001271007">
    <property type="component" value="Unassembled WGS sequence"/>
</dbReference>
<reference evidence="3" key="1">
    <citation type="submission" date="2023-04" db="EMBL/GenBank/DDBJ databases">
        <title>Black Yeasts Isolated from many extreme environments.</title>
        <authorList>
            <person name="Coleine C."/>
            <person name="Stajich J.E."/>
            <person name="Selbmann L."/>
        </authorList>
    </citation>
    <scope>NUCLEOTIDE SEQUENCE</scope>
    <source>
        <strain evidence="3">CCFEE 5312</strain>
    </source>
</reference>
<evidence type="ECO:0000256" key="2">
    <source>
        <dbReference type="SAM" id="Phobius"/>
    </source>
</evidence>
<evidence type="ECO:0000313" key="3">
    <source>
        <dbReference type="EMBL" id="KAK3052195.1"/>
    </source>
</evidence>
<dbReference type="AlphaFoldDB" id="A0AAJ0GBM6"/>
<comment type="caution">
    <text evidence="3">The sequence shown here is derived from an EMBL/GenBank/DDBJ whole genome shotgun (WGS) entry which is preliminary data.</text>
</comment>
<gene>
    <name evidence="3" type="ORF">LTR09_006787</name>
</gene>
<dbReference type="EMBL" id="JAWDJX010000022">
    <property type="protein sequence ID" value="KAK3052195.1"/>
    <property type="molecule type" value="Genomic_DNA"/>
</dbReference>